<dbReference type="EMBL" id="RIBZ01000200">
    <property type="protein sequence ID" value="RNG26297.1"/>
    <property type="molecule type" value="Genomic_DNA"/>
</dbReference>
<dbReference type="AlphaFoldDB" id="A0A3M8W9T2"/>
<reference evidence="1 2" key="1">
    <citation type="submission" date="2018-11" db="EMBL/GenBank/DDBJ databases">
        <title>The Potential of Streptomyces as Biocontrol Agents against the Tomato grey mould, Botrytis cinerea (Gray mold) Frontiers in Microbiology.</title>
        <authorList>
            <person name="Li D."/>
        </authorList>
    </citation>
    <scope>NUCLEOTIDE SEQUENCE [LARGE SCALE GENOMIC DNA]</scope>
    <source>
        <strain evidence="1 2">NEAU-LD23</strain>
    </source>
</reference>
<comment type="caution">
    <text evidence="1">The sequence shown here is derived from an EMBL/GenBank/DDBJ whole genome shotgun (WGS) entry which is preliminary data.</text>
</comment>
<evidence type="ECO:0000313" key="1">
    <source>
        <dbReference type="EMBL" id="RNG26297.1"/>
    </source>
</evidence>
<gene>
    <name evidence="1" type="ORF">EEJ42_15425</name>
</gene>
<name>A0A3M8W9T2_9ACTN</name>
<proteinExistence type="predicted"/>
<accession>A0A3M8W9T2</accession>
<dbReference type="Proteomes" id="UP000275401">
    <property type="component" value="Unassembled WGS sequence"/>
</dbReference>
<keyword evidence="2" id="KW-1185">Reference proteome</keyword>
<dbReference type="RefSeq" id="WP_123100517.1">
    <property type="nucleotide sequence ID" value="NZ_RIBZ01000200.1"/>
</dbReference>
<organism evidence="1 2">
    <name type="scientific">Streptomyces botrytidirepellens</name>
    <dbReference type="NCBI Taxonomy" id="2486417"/>
    <lineage>
        <taxon>Bacteria</taxon>
        <taxon>Bacillati</taxon>
        <taxon>Actinomycetota</taxon>
        <taxon>Actinomycetes</taxon>
        <taxon>Kitasatosporales</taxon>
        <taxon>Streptomycetaceae</taxon>
        <taxon>Streptomyces</taxon>
    </lineage>
</organism>
<sequence length="661" mass="71338">MTDARARAALDDRWLVHALAGLIDGTGHWDAGALGSIERTGAYLRGTWDPAEPGEGPGKAGEGSWVRFIGRIGAVALRAAVAPTRDGRRQRQLALLEMWAETPFADPAARLRTGIVDTERAAVRDERGAAVGVGWRKERCRFVDLRTGDAEPPSLGEIEEVAEVPRGWGSAEQVRRLVALVRERGPVPWDRQAVDLLRDGTGLGRAAASLALAGMVSLSYGPTLDADERATLRLKTAEAEAANRELAGIGAAERLELLADVLPEDPAALWEPGGMRPVAERIAEAWRARYGRRTVVPERTLSAVVERGSSPLSAGRFCAALTDPAGEPTLLADLDTWLRRTDYGCTAADERWQIVRFGELLSGAVPNLPWAYAELPAGDPVRDGVPGFVALLKERLNHPGLLLDAGYFRHEGDEPITELREVFGGRPYAGPERLDVATVDDGLTVGAEGLINRRGYRDNTRLYFRPALYGDDERSKRLAAASASGVGRSELEAVEWLRGPVCARIVDRIVSGALPAGRYEADPTASAPGVVASVAGKLGLDQDPAVLYLQLLVLPRPTDRGVRTWNGWTAARHRDAAAALVARGLAVADKRARAGRQVFLPGDWAPAPKKFYQPIEVWKADLHGLRLSAGSVHARLPLPTRTLPELFAEAWARVEAGEGPR</sequence>
<evidence type="ECO:0000313" key="2">
    <source>
        <dbReference type="Proteomes" id="UP000275401"/>
    </source>
</evidence>
<protein>
    <submittedName>
        <fullName evidence="1">Uncharacterized protein</fullName>
    </submittedName>
</protein>